<evidence type="ECO:0000259" key="5">
    <source>
        <dbReference type="Pfam" id="PF03066"/>
    </source>
</evidence>
<dbReference type="PANTHER" id="PTHR22747">
    <property type="entry name" value="NUCLEOPLASMIN"/>
    <property type="match status" value="1"/>
</dbReference>
<feature type="compositionally biased region" description="Basic and acidic residues" evidence="4">
    <location>
        <begin position="215"/>
        <end position="225"/>
    </location>
</feature>
<feature type="domain" description="Nucleoplasmin core" evidence="5">
    <location>
        <begin position="73"/>
        <end position="184"/>
    </location>
</feature>
<dbReference type="InterPro" id="IPR004301">
    <property type="entry name" value="Nucleoplasmin"/>
</dbReference>
<comment type="subcellular location">
    <subcellularLocation>
        <location evidence="1">Nucleus</location>
    </subcellularLocation>
</comment>
<dbReference type="GO" id="GO:0005737">
    <property type="term" value="C:cytoplasm"/>
    <property type="evidence" value="ECO:0007669"/>
    <property type="project" value="TreeGrafter"/>
</dbReference>
<evidence type="ECO:0000313" key="7">
    <source>
        <dbReference type="Proteomes" id="UP001152759"/>
    </source>
</evidence>
<dbReference type="PANTHER" id="PTHR22747:SF18">
    <property type="entry name" value="GEO09167P1-RELATED"/>
    <property type="match status" value="1"/>
</dbReference>
<evidence type="ECO:0000256" key="2">
    <source>
        <dbReference type="ARBA" id="ARBA00010744"/>
    </source>
</evidence>
<dbReference type="GO" id="GO:0042393">
    <property type="term" value="F:histone binding"/>
    <property type="evidence" value="ECO:0007669"/>
    <property type="project" value="TreeGrafter"/>
</dbReference>
<evidence type="ECO:0000313" key="6">
    <source>
        <dbReference type="EMBL" id="CAH0754577.1"/>
    </source>
</evidence>
<evidence type="ECO:0000256" key="3">
    <source>
        <dbReference type="ARBA" id="ARBA00023242"/>
    </source>
</evidence>
<name>A0A9P0G1L2_BEMTA</name>
<dbReference type="Proteomes" id="UP001152759">
    <property type="component" value="Chromosome 1"/>
</dbReference>
<dbReference type="Gene3D" id="2.60.120.340">
    <property type="entry name" value="Nucleoplasmin core domain"/>
    <property type="match status" value="1"/>
</dbReference>
<organism evidence="6 7">
    <name type="scientific">Bemisia tabaci</name>
    <name type="common">Sweetpotato whitefly</name>
    <name type="synonym">Aleurodes tabaci</name>
    <dbReference type="NCBI Taxonomy" id="7038"/>
    <lineage>
        <taxon>Eukaryota</taxon>
        <taxon>Metazoa</taxon>
        <taxon>Ecdysozoa</taxon>
        <taxon>Arthropoda</taxon>
        <taxon>Hexapoda</taxon>
        <taxon>Insecta</taxon>
        <taxon>Pterygota</taxon>
        <taxon>Neoptera</taxon>
        <taxon>Paraneoptera</taxon>
        <taxon>Hemiptera</taxon>
        <taxon>Sternorrhyncha</taxon>
        <taxon>Aleyrodoidea</taxon>
        <taxon>Aleyrodidae</taxon>
        <taxon>Aleyrodinae</taxon>
        <taxon>Bemisia</taxon>
    </lineage>
</organism>
<reference evidence="6" key="1">
    <citation type="submission" date="2021-12" db="EMBL/GenBank/DDBJ databases">
        <authorList>
            <person name="King R."/>
        </authorList>
    </citation>
    <scope>NUCLEOTIDE SEQUENCE</scope>
</reference>
<dbReference type="GO" id="GO:0003723">
    <property type="term" value="F:RNA binding"/>
    <property type="evidence" value="ECO:0007669"/>
    <property type="project" value="TreeGrafter"/>
</dbReference>
<protein>
    <recommendedName>
        <fullName evidence="5">Nucleoplasmin core domain-containing protein</fullName>
    </recommendedName>
</protein>
<evidence type="ECO:0000256" key="1">
    <source>
        <dbReference type="ARBA" id="ARBA00004123"/>
    </source>
</evidence>
<dbReference type="GO" id="GO:0003682">
    <property type="term" value="F:chromatin binding"/>
    <property type="evidence" value="ECO:0007669"/>
    <property type="project" value="TreeGrafter"/>
</dbReference>
<dbReference type="EMBL" id="OU963862">
    <property type="protein sequence ID" value="CAH0754577.1"/>
    <property type="molecule type" value="Genomic_DNA"/>
</dbReference>
<dbReference type="GO" id="GO:0006338">
    <property type="term" value="P:chromatin remodeling"/>
    <property type="evidence" value="ECO:0007669"/>
    <property type="project" value="TreeGrafter"/>
</dbReference>
<keyword evidence="3" id="KW-0539">Nucleus</keyword>
<gene>
    <name evidence="6" type="ORF">BEMITA_LOCUS1769</name>
</gene>
<accession>A0A9P0G1L2</accession>
<feature type="region of interest" description="Disordered" evidence="4">
    <location>
        <begin position="182"/>
        <end position="201"/>
    </location>
</feature>
<feature type="compositionally biased region" description="Basic residues" evidence="4">
    <location>
        <begin position="238"/>
        <end position="247"/>
    </location>
</feature>
<dbReference type="GO" id="GO:0005730">
    <property type="term" value="C:nucleolus"/>
    <property type="evidence" value="ECO:0007669"/>
    <property type="project" value="TreeGrafter"/>
</dbReference>
<evidence type="ECO:0000256" key="4">
    <source>
        <dbReference type="SAM" id="MobiDB-lite"/>
    </source>
</evidence>
<dbReference type="InterPro" id="IPR036824">
    <property type="entry name" value="Nucleoplasmin_core_dom_sf"/>
</dbReference>
<dbReference type="InterPro" id="IPR024057">
    <property type="entry name" value="Nucleoplasmin_core_dom"/>
</dbReference>
<proteinExistence type="inferred from homology"/>
<dbReference type="Pfam" id="PF03066">
    <property type="entry name" value="Nucleoplasmin"/>
    <property type="match status" value="1"/>
</dbReference>
<keyword evidence="7" id="KW-1185">Reference proteome</keyword>
<dbReference type="SUPFAM" id="SSF69203">
    <property type="entry name" value="Nucleoplasmin-like core domain"/>
    <property type="match status" value="1"/>
</dbReference>
<comment type="similarity">
    <text evidence="2">Belongs to the nucleoplasmin family.</text>
</comment>
<feature type="compositionally biased region" description="Acidic residues" evidence="4">
    <location>
        <begin position="190"/>
        <end position="201"/>
    </location>
</feature>
<sequence>MLFLRVRGSQTSSPSPRASPYPIISLVSFLVCVPLPTQSILFERLDAIRFKISALRLNLSSSNQDIRMSEDYIWGLTLDKNKTSETWDPDPDLKPDANESAQSYRGEHSLIVKQALLGADAKDGEVNVVEVEAMGYRADVKFPIAVLKAGSTQQSVLDVLFPDPPVTFKLVKGSGPVHLIGNHSIGSGETLEDDDEVDEDDLEFDEEDMDEIEEMSDKNNVEEKKRKLAASNSNPKGKSSKKAKVSD</sequence>
<dbReference type="GO" id="GO:0005654">
    <property type="term" value="C:nucleoplasm"/>
    <property type="evidence" value="ECO:0007669"/>
    <property type="project" value="TreeGrafter"/>
</dbReference>
<feature type="region of interest" description="Disordered" evidence="4">
    <location>
        <begin position="206"/>
        <end position="247"/>
    </location>
</feature>
<dbReference type="AlphaFoldDB" id="A0A9P0G1L2"/>